<feature type="compositionally biased region" description="Polar residues" evidence="1">
    <location>
        <begin position="43"/>
        <end position="53"/>
    </location>
</feature>
<feature type="region of interest" description="Disordered" evidence="1">
    <location>
        <begin position="1"/>
        <end position="202"/>
    </location>
</feature>
<evidence type="ECO:0000313" key="3">
    <source>
        <dbReference type="Proteomes" id="UP001583186"/>
    </source>
</evidence>
<dbReference type="Proteomes" id="UP001583186">
    <property type="component" value="Unassembled WGS sequence"/>
</dbReference>
<organism evidence="2 3">
    <name type="scientific">Sporothrix stenoceras</name>
    <dbReference type="NCBI Taxonomy" id="5173"/>
    <lineage>
        <taxon>Eukaryota</taxon>
        <taxon>Fungi</taxon>
        <taxon>Dikarya</taxon>
        <taxon>Ascomycota</taxon>
        <taxon>Pezizomycotina</taxon>
        <taxon>Sordariomycetes</taxon>
        <taxon>Sordariomycetidae</taxon>
        <taxon>Ophiostomatales</taxon>
        <taxon>Ophiostomataceae</taxon>
        <taxon>Sporothrix</taxon>
    </lineage>
</organism>
<proteinExistence type="predicted"/>
<protein>
    <submittedName>
        <fullName evidence="2">Uncharacterized protein</fullName>
    </submittedName>
</protein>
<evidence type="ECO:0000313" key="2">
    <source>
        <dbReference type="EMBL" id="KAL1891399.1"/>
    </source>
</evidence>
<gene>
    <name evidence="2" type="ORF">Sste5346_007662</name>
</gene>
<comment type="caution">
    <text evidence="2">The sequence shown here is derived from an EMBL/GenBank/DDBJ whole genome shotgun (WGS) entry which is preliminary data.</text>
</comment>
<accession>A0ABR3YST3</accession>
<feature type="compositionally biased region" description="Basic and acidic residues" evidence="1">
    <location>
        <begin position="74"/>
        <end position="95"/>
    </location>
</feature>
<keyword evidence="3" id="KW-1185">Reference proteome</keyword>
<feature type="compositionally biased region" description="Polar residues" evidence="1">
    <location>
        <begin position="114"/>
        <end position="126"/>
    </location>
</feature>
<feature type="compositionally biased region" description="Basic and acidic residues" evidence="1">
    <location>
        <begin position="1"/>
        <end position="18"/>
    </location>
</feature>
<feature type="compositionally biased region" description="Basic and acidic residues" evidence="1">
    <location>
        <begin position="54"/>
        <end position="64"/>
    </location>
</feature>
<evidence type="ECO:0000256" key="1">
    <source>
        <dbReference type="SAM" id="MobiDB-lite"/>
    </source>
</evidence>
<reference evidence="2 3" key="1">
    <citation type="journal article" date="2024" name="IMA Fungus">
        <title>IMA Genome - F19 : A genome assembly and annotation guide to empower mycologists, including annotated draft genome sequences of Ceratocystis pirilliformis, Diaporthe australafricana, Fusarium ophioides, Paecilomyces lecythidis, and Sporothrix stenoceras.</title>
        <authorList>
            <person name="Aylward J."/>
            <person name="Wilson A.M."/>
            <person name="Visagie C.M."/>
            <person name="Spraker J."/>
            <person name="Barnes I."/>
            <person name="Buitendag C."/>
            <person name="Ceriani C."/>
            <person name="Del Mar Angel L."/>
            <person name="du Plessis D."/>
            <person name="Fuchs T."/>
            <person name="Gasser K."/>
            <person name="Kramer D."/>
            <person name="Li W."/>
            <person name="Munsamy K."/>
            <person name="Piso A."/>
            <person name="Price J.L."/>
            <person name="Sonnekus B."/>
            <person name="Thomas C."/>
            <person name="van der Nest A."/>
            <person name="van Dijk A."/>
            <person name="van Heerden A."/>
            <person name="van Vuuren N."/>
            <person name="Yilmaz N."/>
            <person name="Duong T.A."/>
            <person name="van der Merwe N.A."/>
            <person name="Wingfield M.J."/>
            <person name="Wingfield B.D."/>
        </authorList>
    </citation>
    <scope>NUCLEOTIDE SEQUENCE [LARGE SCALE GENOMIC DNA]</scope>
    <source>
        <strain evidence="2 3">CMW 5346</strain>
    </source>
</reference>
<feature type="compositionally biased region" description="Basic and acidic residues" evidence="1">
    <location>
        <begin position="174"/>
        <end position="188"/>
    </location>
</feature>
<dbReference type="EMBL" id="JAWCUI010000053">
    <property type="protein sequence ID" value="KAL1891399.1"/>
    <property type="molecule type" value="Genomic_DNA"/>
</dbReference>
<sequence length="202" mass="22255">MAQESIDKYEKGKDELRRQQSLVRWRKDNGQWSSVAEPLLSPIAQSRSSSPQTETEKNPAEHRSSKVQASTLPQRERMSNQEQEIEKTSNEHQHAESALAAAIQGKPNKPGSASIPTITITGSATSLPLADAGASKSKQGTGFDGAIAESQWPHPQHEALFSVFPPECETEQLVEQKRPPSRNSHDRYYIVQTPSGGDEDAR</sequence>
<name>A0ABR3YST3_9PEZI</name>